<dbReference type="Proteomes" id="UP001240164">
    <property type="component" value="Unassembled WGS sequence"/>
</dbReference>
<evidence type="ECO:0000313" key="4">
    <source>
        <dbReference type="Proteomes" id="UP001240164"/>
    </source>
</evidence>
<gene>
    <name evidence="3" type="ORF">J2771_001460</name>
</gene>
<keyword evidence="2" id="KW-1133">Transmembrane helix</keyword>
<proteinExistence type="predicted"/>
<feature type="transmembrane region" description="Helical" evidence="2">
    <location>
        <begin position="21"/>
        <end position="39"/>
    </location>
</feature>
<feature type="transmembrane region" description="Helical" evidence="2">
    <location>
        <begin position="59"/>
        <end position="82"/>
    </location>
</feature>
<evidence type="ECO:0000313" key="3">
    <source>
        <dbReference type="EMBL" id="MDP9803206.1"/>
    </source>
</evidence>
<sequence length="258" mass="30363">MKEFLCDLLILIKKLITFRNIVYGFTLYFFYILANIVFFPTGASNSFSWGNLHINFESINLGELGSLLSGIFAPLAFLWLVLNMKQQDHNLKIAEEQLNILLKDKENRRKATRAFFSMSSTEPEPEILNEEYILFKIKITSDEPLKDCFTDGFEKKELFYLAHNIQEGEKYISLMKKNFRKDEEFYLYIIIHVENLTKINKTVHNSIIFHYLDIDGYEQSQKININFYRFNKDEPIVDGTPSVLECGIIYPYPEINKE</sequence>
<keyword evidence="1" id="KW-0175">Coiled coil</keyword>
<evidence type="ECO:0000256" key="2">
    <source>
        <dbReference type="SAM" id="Phobius"/>
    </source>
</evidence>
<dbReference type="AlphaFoldDB" id="A0ABD5ALK6"/>
<keyword evidence="2" id="KW-0472">Membrane</keyword>
<dbReference type="EMBL" id="JAUSQP010000001">
    <property type="protein sequence ID" value="MDP9803206.1"/>
    <property type="molecule type" value="Genomic_DNA"/>
</dbReference>
<feature type="coiled-coil region" evidence="1">
    <location>
        <begin position="84"/>
        <end position="111"/>
    </location>
</feature>
<name>A0ABD5ALK6_ACICA</name>
<evidence type="ECO:0000256" key="1">
    <source>
        <dbReference type="SAM" id="Coils"/>
    </source>
</evidence>
<reference evidence="3 4" key="1">
    <citation type="submission" date="2023-07" db="EMBL/GenBank/DDBJ databases">
        <title>Sorghum-associated microbial communities from plants grown in Nebraska, USA.</title>
        <authorList>
            <person name="Schachtman D."/>
        </authorList>
    </citation>
    <scope>NUCLEOTIDE SEQUENCE [LARGE SCALE GENOMIC DNA]</scope>
    <source>
        <strain evidence="3 4">CC146</strain>
    </source>
</reference>
<accession>A0ABD5ALK6</accession>
<protein>
    <recommendedName>
        <fullName evidence="5">Phage abortive infection protein</fullName>
    </recommendedName>
</protein>
<comment type="caution">
    <text evidence="3">The sequence shown here is derived from an EMBL/GenBank/DDBJ whole genome shotgun (WGS) entry which is preliminary data.</text>
</comment>
<dbReference type="RefSeq" id="WP_307010836.1">
    <property type="nucleotide sequence ID" value="NZ_JAUSQP010000001.1"/>
</dbReference>
<organism evidence="3 4">
    <name type="scientific">Acinetobacter calcoaceticus</name>
    <dbReference type="NCBI Taxonomy" id="471"/>
    <lineage>
        <taxon>Bacteria</taxon>
        <taxon>Pseudomonadati</taxon>
        <taxon>Pseudomonadota</taxon>
        <taxon>Gammaproteobacteria</taxon>
        <taxon>Moraxellales</taxon>
        <taxon>Moraxellaceae</taxon>
        <taxon>Acinetobacter</taxon>
        <taxon>Acinetobacter calcoaceticus/baumannii complex</taxon>
    </lineage>
</organism>
<evidence type="ECO:0008006" key="5">
    <source>
        <dbReference type="Google" id="ProtNLM"/>
    </source>
</evidence>
<keyword evidence="2" id="KW-0812">Transmembrane</keyword>